<dbReference type="InterPro" id="IPR029045">
    <property type="entry name" value="ClpP/crotonase-like_dom_sf"/>
</dbReference>
<sequence length="240" mass="25623">MNFETLLVESISGVTTVTLNRPEKLNAYTVKMGEELVDLFEILRDDDSCRSIVLTGSGRGFCAGVDLSQLREPGNGEVSLPKLGEERLVKGYAADLFHYPKPLIAAFNGAAIGVGVTMTLPFDVRIASSNAKFGLPFARLGIVPGLGSTYLLPRIIGPSNAKMLAMTGRTIDASTALKLGLVDQIVDNSDLLDTAREIAGEMGQSKDSIIHAIKSAINFASGPTSIEQAIAFEHEKNAQR</sequence>
<dbReference type="PANTHER" id="PTHR43802">
    <property type="entry name" value="ENOYL-COA HYDRATASE"/>
    <property type="match status" value="1"/>
</dbReference>
<dbReference type="CDD" id="cd06558">
    <property type="entry name" value="crotonase-like"/>
    <property type="match status" value="1"/>
</dbReference>
<protein>
    <submittedName>
        <fullName evidence="2">Enoyl-CoA hydratase/isomerase family protein</fullName>
    </submittedName>
</protein>
<accession>A0A939DF57</accession>
<dbReference type="RefSeq" id="WP_206560367.1">
    <property type="nucleotide sequence ID" value="NZ_JAFKCZ010000006.1"/>
</dbReference>
<dbReference type="EMBL" id="JAFKCZ010000006">
    <property type="protein sequence ID" value="MBN7796929.1"/>
    <property type="molecule type" value="Genomic_DNA"/>
</dbReference>
<dbReference type="Pfam" id="PF00378">
    <property type="entry name" value="ECH_1"/>
    <property type="match status" value="1"/>
</dbReference>
<organism evidence="2 3">
    <name type="scientific">Parahaliea mediterranea</name>
    <dbReference type="NCBI Taxonomy" id="651086"/>
    <lineage>
        <taxon>Bacteria</taxon>
        <taxon>Pseudomonadati</taxon>
        <taxon>Pseudomonadota</taxon>
        <taxon>Gammaproteobacteria</taxon>
        <taxon>Cellvibrionales</taxon>
        <taxon>Halieaceae</taxon>
        <taxon>Parahaliea</taxon>
    </lineage>
</organism>
<dbReference type="Proteomes" id="UP000664303">
    <property type="component" value="Unassembled WGS sequence"/>
</dbReference>
<name>A0A939DF57_9GAMM</name>
<dbReference type="Gene3D" id="3.90.226.10">
    <property type="entry name" value="2-enoyl-CoA Hydratase, Chain A, domain 1"/>
    <property type="match status" value="1"/>
</dbReference>
<dbReference type="InterPro" id="IPR001753">
    <property type="entry name" value="Enoyl-CoA_hydra/iso"/>
</dbReference>
<dbReference type="GO" id="GO:0003824">
    <property type="term" value="F:catalytic activity"/>
    <property type="evidence" value="ECO:0007669"/>
    <property type="project" value="UniProtKB-ARBA"/>
</dbReference>
<evidence type="ECO:0000313" key="2">
    <source>
        <dbReference type="EMBL" id="MBN7796929.1"/>
    </source>
</evidence>
<comment type="similarity">
    <text evidence="1">Belongs to the enoyl-CoA hydratase/isomerase family.</text>
</comment>
<dbReference type="AlphaFoldDB" id="A0A939DF57"/>
<dbReference type="PANTHER" id="PTHR43802:SF1">
    <property type="entry name" value="IP11341P-RELATED"/>
    <property type="match status" value="1"/>
</dbReference>
<evidence type="ECO:0000256" key="1">
    <source>
        <dbReference type="ARBA" id="ARBA00005254"/>
    </source>
</evidence>
<proteinExistence type="inferred from homology"/>
<comment type="caution">
    <text evidence="2">The sequence shown here is derived from an EMBL/GenBank/DDBJ whole genome shotgun (WGS) entry which is preliminary data.</text>
</comment>
<gene>
    <name evidence="2" type="ORF">JYP50_10020</name>
</gene>
<evidence type="ECO:0000313" key="3">
    <source>
        <dbReference type="Proteomes" id="UP000664303"/>
    </source>
</evidence>
<dbReference type="SUPFAM" id="SSF52096">
    <property type="entry name" value="ClpP/crotonase"/>
    <property type="match status" value="1"/>
</dbReference>
<keyword evidence="3" id="KW-1185">Reference proteome</keyword>
<reference evidence="2" key="1">
    <citation type="submission" date="2021-02" db="EMBL/GenBank/DDBJ databases">
        <title>PHA producing bacteria isolated from coastal sediment in Guangdong, Shenzhen.</title>
        <authorList>
            <person name="Zheng W."/>
            <person name="Yu S."/>
            <person name="Huang Y."/>
        </authorList>
    </citation>
    <scope>NUCLEOTIDE SEQUENCE</scope>
    <source>
        <strain evidence="2">TN14-10</strain>
    </source>
</reference>